<comment type="caution">
    <text evidence="3">The sequence shown here is derived from an EMBL/GenBank/DDBJ whole genome shotgun (WGS) entry which is preliminary data.</text>
</comment>
<evidence type="ECO:0000313" key="3">
    <source>
        <dbReference type="EMBL" id="RXJ71903.1"/>
    </source>
</evidence>
<dbReference type="SUPFAM" id="SSF52980">
    <property type="entry name" value="Restriction endonuclease-like"/>
    <property type="match status" value="1"/>
</dbReference>
<dbReference type="NCBIfam" id="TIGR00252">
    <property type="entry name" value="YraN family protein"/>
    <property type="match status" value="1"/>
</dbReference>
<dbReference type="CDD" id="cd20736">
    <property type="entry name" value="PoNe_Nuclease"/>
    <property type="match status" value="1"/>
</dbReference>
<accession>A0A4Q0YN65</accession>
<gene>
    <name evidence="3" type="ORF">CS022_18645</name>
</gene>
<name>A0A4Q0YN65_9GAMM</name>
<protein>
    <recommendedName>
        <fullName evidence="2">UPF0102 protein CS022_18645</fullName>
    </recommendedName>
</protein>
<sequence>MLPWNKKQAGDHFEQQARNYLSQRGLKFLAKNARCKQGEIDLIMQDGECTVFIEVKFRKTNTFGGAAYAIGEKKKARLFAAAEFWLCQQGKNSAHTEFRFDAVTFEGDVSSVNWIKNIEIKGF</sequence>
<comment type="similarity">
    <text evidence="1 2">Belongs to the UPF0102 family.</text>
</comment>
<dbReference type="InterPro" id="IPR003509">
    <property type="entry name" value="UPF0102_YraN-like"/>
</dbReference>
<dbReference type="Gene3D" id="3.40.1350.10">
    <property type="match status" value="1"/>
</dbReference>
<dbReference type="PANTHER" id="PTHR34039">
    <property type="entry name" value="UPF0102 PROTEIN YRAN"/>
    <property type="match status" value="1"/>
</dbReference>
<dbReference type="GO" id="GO:0003676">
    <property type="term" value="F:nucleic acid binding"/>
    <property type="evidence" value="ECO:0007669"/>
    <property type="project" value="InterPro"/>
</dbReference>
<organism evidence="3 4">
    <name type="scientific">Veronia nyctiphanis</name>
    <dbReference type="NCBI Taxonomy" id="1278244"/>
    <lineage>
        <taxon>Bacteria</taxon>
        <taxon>Pseudomonadati</taxon>
        <taxon>Pseudomonadota</taxon>
        <taxon>Gammaproteobacteria</taxon>
        <taxon>Vibrionales</taxon>
        <taxon>Vibrionaceae</taxon>
        <taxon>Veronia</taxon>
    </lineage>
</organism>
<dbReference type="NCBIfam" id="NF009150">
    <property type="entry name" value="PRK12497.1-3"/>
    <property type="match status" value="1"/>
</dbReference>
<dbReference type="OrthoDB" id="9794876at2"/>
<evidence type="ECO:0000256" key="1">
    <source>
        <dbReference type="ARBA" id="ARBA00006738"/>
    </source>
</evidence>
<dbReference type="Proteomes" id="UP000290287">
    <property type="component" value="Unassembled WGS sequence"/>
</dbReference>
<evidence type="ECO:0000313" key="4">
    <source>
        <dbReference type="Proteomes" id="UP000290287"/>
    </source>
</evidence>
<proteinExistence type="inferred from homology"/>
<dbReference type="RefSeq" id="WP_129123509.1">
    <property type="nucleotide sequence ID" value="NZ_PEIB01000029.1"/>
</dbReference>
<dbReference type="EMBL" id="PEIB01000029">
    <property type="protein sequence ID" value="RXJ71903.1"/>
    <property type="molecule type" value="Genomic_DNA"/>
</dbReference>
<dbReference type="AlphaFoldDB" id="A0A4Q0YN65"/>
<keyword evidence="4" id="KW-1185">Reference proteome</keyword>
<dbReference type="Pfam" id="PF02021">
    <property type="entry name" value="UPF0102"/>
    <property type="match status" value="1"/>
</dbReference>
<dbReference type="InterPro" id="IPR011335">
    <property type="entry name" value="Restrct_endonuc-II-like"/>
</dbReference>
<dbReference type="InterPro" id="IPR011856">
    <property type="entry name" value="tRNA_endonuc-like_dom_sf"/>
</dbReference>
<dbReference type="PANTHER" id="PTHR34039:SF1">
    <property type="entry name" value="UPF0102 PROTEIN YRAN"/>
    <property type="match status" value="1"/>
</dbReference>
<dbReference type="HAMAP" id="MF_00048">
    <property type="entry name" value="UPF0102"/>
    <property type="match status" value="1"/>
</dbReference>
<evidence type="ECO:0000256" key="2">
    <source>
        <dbReference type="HAMAP-Rule" id="MF_00048"/>
    </source>
</evidence>
<reference evidence="3 4" key="1">
    <citation type="submission" date="2017-10" db="EMBL/GenBank/DDBJ databases">
        <title>Nyctiphanis sp. nov., isolated from the stomach of the euphausiid Nyctiphanes simplex (Hansen, 1911) in the Gulf of California.</title>
        <authorList>
            <person name="Gomez-Gil B."/>
            <person name="Aguilar-Mendez M."/>
            <person name="Lopez-Cortes A."/>
            <person name="Gomez-Gutierrez J."/>
            <person name="Roque A."/>
            <person name="Lang E."/>
            <person name="Gonzalez-Castillo A."/>
        </authorList>
    </citation>
    <scope>NUCLEOTIDE SEQUENCE [LARGE SCALE GENOMIC DNA]</scope>
    <source>
        <strain evidence="3 4">CAIM 600</strain>
    </source>
</reference>